<dbReference type="GO" id="GO:0016787">
    <property type="term" value="F:hydrolase activity"/>
    <property type="evidence" value="ECO:0007669"/>
    <property type="project" value="UniProtKB-ARBA"/>
</dbReference>
<comment type="caution">
    <text evidence="1">The sequence shown here is derived from an EMBL/GenBank/DDBJ whole genome shotgun (WGS) entry which is preliminary data.</text>
</comment>
<keyword evidence="2" id="KW-1185">Reference proteome</keyword>
<reference evidence="1" key="1">
    <citation type="submission" date="2023-04" db="EMBL/GenBank/DDBJ databases">
        <title>Black Yeasts Isolated from many extreme environments.</title>
        <authorList>
            <person name="Coleine C."/>
            <person name="Stajich J.E."/>
            <person name="Selbmann L."/>
        </authorList>
    </citation>
    <scope>NUCLEOTIDE SEQUENCE</scope>
    <source>
        <strain evidence="1">CCFEE 5312</strain>
    </source>
</reference>
<sequence length="485" mass="52362">MLALLMLVAPAVAGPLWSWPRSSQSSNASPSYDCQQSPFKHVIALSVDGLHSSDIGKWISLKPNSNISNLVRQGYEYTDAYTSAPSDSFPGILAQYTGATPKTTGVWFDDTWDWTFYAPGILYDESIDYNDTYIFSGGIDPANLPQHKVDGKCTHVYPHQRLRVNTIFEVVNGAGYETAYTDKHPAYDLVRGPSGTGLTVGYFPEIAAVHTTVEATIAYDQLHVNAWLDWLDANTPVNSTTYGSKLTKVPTLFGGNFQSMSVAQKTVGYNNDTANSFSDAMIMAMDFVDSSIGAIMNKLESKGLREETLIVIASKHGQAPIDRSLYRAIDPTAVTNLTTVPLAWATTDDIALLFLNNSADTAQAVKELQAGAKSAGIMSVIWGRNLTDSGFGNPDIDPAVPNIIVQPELGVVYTTSVKDMEHGGLSRDDRVVACIVSNPKLQKRVFGEVVHTKQIGPTILKALGLSHELLQGAASEGTTSLPGFA</sequence>
<dbReference type="PANTHER" id="PTHR10151">
    <property type="entry name" value="ECTONUCLEOTIDE PYROPHOSPHATASE/PHOSPHODIESTERASE"/>
    <property type="match status" value="1"/>
</dbReference>
<organism evidence="1 2">
    <name type="scientific">Extremus antarcticus</name>
    <dbReference type="NCBI Taxonomy" id="702011"/>
    <lineage>
        <taxon>Eukaryota</taxon>
        <taxon>Fungi</taxon>
        <taxon>Dikarya</taxon>
        <taxon>Ascomycota</taxon>
        <taxon>Pezizomycotina</taxon>
        <taxon>Dothideomycetes</taxon>
        <taxon>Dothideomycetidae</taxon>
        <taxon>Mycosphaerellales</taxon>
        <taxon>Extremaceae</taxon>
        <taxon>Extremus</taxon>
    </lineage>
</organism>
<dbReference type="Gene3D" id="3.40.720.10">
    <property type="entry name" value="Alkaline Phosphatase, subunit A"/>
    <property type="match status" value="1"/>
</dbReference>
<protein>
    <recommendedName>
        <fullName evidence="3">Type I phosphodiesterase/nucleotide pyrophosphatase</fullName>
    </recommendedName>
</protein>
<dbReference type="PANTHER" id="PTHR10151:SF120">
    <property type="entry name" value="BIS(5'-ADENOSYL)-TRIPHOSPHATASE"/>
    <property type="match status" value="1"/>
</dbReference>
<dbReference type="Proteomes" id="UP001271007">
    <property type="component" value="Unassembled WGS sequence"/>
</dbReference>
<dbReference type="AlphaFoldDB" id="A0AAJ0G866"/>
<name>A0AAJ0G866_9PEZI</name>
<gene>
    <name evidence="1" type="ORF">LTR09_010988</name>
</gene>
<dbReference type="SUPFAM" id="SSF53649">
    <property type="entry name" value="Alkaline phosphatase-like"/>
    <property type="match status" value="1"/>
</dbReference>
<dbReference type="InterPro" id="IPR002591">
    <property type="entry name" value="Phosphodiest/P_Trfase"/>
</dbReference>
<evidence type="ECO:0000313" key="2">
    <source>
        <dbReference type="Proteomes" id="UP001271007"/>
    </source>
</evidence>
<accession>A0AAJ0G866</accession>
<evidence type="ECO:0000313" key="1">
    <source>
        <dbReference type="EMBL" id="KAK3047604.1"/>
    </source>
</evidence>
<dbReference type="EMBL" id="JAWDJX010000059">
    <property type="protein sequence ID" value="KAK3047604.1"/>
    <property type="molecule type" value="Genomic_DNA"/>
</dbReference>
<dbReference type="InterPro" id="IPR017850">
    <property type="entry name" value="Alkaline_phosphatase_core_sf"/>
</dbReference>
<dbReference type="Pfam" id="PF01663">
    <property type="entry name" value="Phosphodiest"/>
    <property type="match status" value="1"/>
</dbReference>
<proteinExistence type="predicted"/>
<evidence type="ECO:0008006" key="3">
    <source>
        <dbReference type="Google" id="ProtNLM"/>
    </source>
</evidence>